<reference evidence="4 5" key="1">
    <citation type="submission" date="2018-04" db="EMBL/GenBank/DDBJ databases">
        <title>Genome of Nocardioides gansuensis WSJ-1.</title>
        <authorList>
            <person name="Wu S."/>
            <person name="Wang G."/>
        </authorList>
    </citation>
    <scope>NUCLEOTIDE SEQUENCE [LARGE SCALE GENOMIC DNA]</scope>
    <source>
        <strain evidence="4 5">WSJ-1</strain>
    </source>
</reference>
<feature type="domain" description="N-acetyltransferase" evidence="3">
    <location>
        <begin position="54"/>
        <end position="200"/>
    </location>
</feature>
<dbReference type="InterPro" id="IPR016181">
    <property type="entry name" value="Acyl_CoA_acyltransferase"/>
</dbReference>
<dbReference type="PANTHER" id="PTHR43877:SF2">
    <property type="entry name" value="AMINOALKYLPHOSPHONATE N-ACETYLTRANSFERASE-RELATED"/>
    <property type="match status" value="1"/>
</dbReference>
<dbReference type="PROSITE" id="PS51186">
    <property type="entry name" value="GNAT"/>
    <property type="match status" value="1"/>
</dbReference>
<dbReference type="InterPro" id="IPR000182">
    <property type="entry name" value="GNAT_dom"/>
</dbReference>
<dbReference type="InterPro" id="IPR050832">
    <property type="entry name" value="Bact_Acetyltransf"/>
</dbReference>
<proteinExistence type="predicted"/>
<gene>
    <name evidence="4" type="ORF">DDE18_21815</name>
</gene>
<keyword evidence="5" id="KW-1185">Reference proteome</keyword>
<dbReference type="Pfam" id="PF13508">
    <property type="entry name" value="Acetyltransf_7"/>
    <property type="match status" value="1"/>
</dbReference>
<evidence type="ECO:0000313" key="5">
    <source>
        <dbReference type="Proteomes" id="UP000246018"/>
    </source>
</evidence>
<dbReference type="OrthoDB" id="572496at2"/>
<keyword evidence="2" id="KW-0012">Acyltransferase</keyword>
<accession>A0A2T8F4S4</accession>
<evidence type="ECO:0000256" key="2">
    <source>
        <dbReference type="ARBA" id="ARBA00023315"/>
    </source>
</evidence>
<dbReference type="CDD" id="cd04301">
    <property type="entry name" value="NAT_SF"/>
    <property type="match status" value="1"/>
</dbReference>
<organism evidence="4 5">
    <name type="scientific">Nocardioides gansuensis</name>
    <dbReference type="NCBI Taxonomy" id="2138300"/>
    <lineage>
        <taxon>Bacteria</taxon>
        <taxon>Bacillati</taxon>
        <taxon>Actinomycetota</taxon>
        <taxon>Actinomycetes</taxon>
        <taxon>Propionibacteriales</taxon>
        <taxon>Nocardioidaceae</taxon>
        <taxon>Nocardioides</taxon>
    </lineage>
</organism>
<dbReference type="AlphaFoldDB" id="A0A2T8F4S4"/>
<evidence type="ECO:0000256" key="1">
    <source>
        <dbReference type="ARBA" id="ARBA00022679"/>
    </source>
</evidence>
<dbReference type="Proteomes" id="UP000246018">
    <property type="component" value="Unassembled WGS sequence"/>
</dbReference>
<dbReference type="PANTHER" id="PTHR43877">
    <property type="entry name" value="AMINOALKYLPHOSPHONATE N-ACETYLTRANSFERASE-RELATED-RELATED"/>
    <property type="match status" value="1"/>
</dbReference>
<evidence type="ECO:0000313" key="4">
    <source>
        <dbReference type="EMBL" id="PVG80707.1"/>
    </source>
</evidence>
<dbReference type="EMBL" id="QDGZ01000015">
    <property type="protein sequence ID" value="PVG80707.1"/>
    <property type="molecule type" value="Genomic_DNA"/>
</dbReference>
<sequence length="204" mass="22392">MFPGVPHLSYRGGQRLRIVACECCRGQDDEPIARSFCSLAAVSPRPRGDTPMTYQIRRATARDLAAVEQVVFSAYEPWVDIVGGRPGPMDEDFAALIADGKVHVAVADEVAGLIVLATVDDALLIENVAVAPDHQGRGLGRQLITFAEATAVRRGLRTARLFTHERMTTNITWYERHGYVISGMEPLPFGRLVHLRKSLAQIEG</sequence>
<dbReference type="SUPFAM" id="SSF55729">
    <property type="entry name" value="Acyl-CoA N-acyltransferases (Nat)"/>
    <property type="match status" value="1"/>
</dbReference>
<name>A0A2T8F4S4_9ACTN</name>
<evidence type="ECO:0000259" key="3">
    <source>
        <dbReference type="PROSITE" id="PS51186"/>
    </source>
</evidence>
<protein>
    <submittedName>
        <fullName evidence="4">GNAT family N-acetyltransferase</fullName>
    </submittedName>
</protein>
<comment type="caution">
    <text evidence="4">The sequence shown here is derived from an EMBL/GenBank/DDBJ whole genome shotgun (WGS) entry which is preliminary data.</text>
</comment>
<dbReference type="GO" id="GO:0016747">
    <property type="term" value="F:acyltransferase activity, transferring groups other than amino-acyl groups"/>
    <property type="evidence" value="ECO:0007669"/>
    <property type="project" value="InterPro"/>
</dbReference>
<keyword evidence="1 4" id="KW-0808">Transferase</keyword>
<dbReference type="Gene3D" id="3.40.630.30">
    <property type="match status" value="1"/>
</dbReference>